<gene>
    <name evidence="2" type="ORF">NEZAVI_LOCUS1147</name>
</gene>
<reference evidence="2" key="1">
    <citation type="submission" date="2022-01" db="EMBL/GenBank/DDBJ databases">
        <authorList>
            <person name="King R."/>
        </authorList>
    </citation>
    <scope>NUCLEOTIDE SEQUENCE</scope>
</reference>
<dbReference type="PANTHER" id="PTHR35268">
    <property type="entry name" value="PROTEIN CCSMST1"/>
    <property type="match status" value="1"/>
</dbReference>
<keyword evidence="1" id="KW-0472">Membrane</keyword>
<organism evidence="2 3">
    <name type="scientific">Nezara viridula</name>
    <name type="common">Southern green stink bug</name>
    <name type="synonym">Cimex viridulus</name>
    <dbReference type="NCBI Taxonomy" id="85310"/>
    <lineage>
        <taxon>Eukaryota</taxon>
        <taxon>Metazoa</taxon>
        <taxon>Ecdysozoa</taxon>
        <taxon>Arthropoda</taxon>
        <taxon>Hexapoda</taxon>
        <taxon>Insecta</taxon>
        <taxon>Pterygota</taxon>
        <taxon>Neoptera</taxon>
        <taxon>Paraneoptera</taxon>
        <taxon>Hemiptera</taxon>
        <taxon>Heteroptera</taxon>
        <taxon>Panheteroptera</taxon>
        <taxon>Pentatomomorpha</taxon>
        <taxon>Pentatomoidea</taxon>
        <taxon>Pentatomidae</taxon>
        <taxon>Pentatominae</taxon>
        <taxon>Nezara</taxon>
    </lineage>
</organism>
<evidence type="ECO:0000313" key="2">
    <source>
        <dbReference type="EMBL" id="CAH1389843.1"/>
    </source>
</evidence>
<proteinExistence type="predicted"/>
<dbReference type="InterPro" id="IPR029160">
    <property type="entry name" value="UQCC4"/>
</dbReference>
<dbReference type="Proteomes" id="UP001152798">
    <property type="component" value="Chromosome 1"/>
</dbReference>
<dbReference type="Pfam" id="PF15013">
    <property type="entry name" value="CCSMST1"/>
    <property type="match status" value="1"/>
</dbReference>
<sequence>MLRNLSYAGKNLFRRYPILISQTCSVQNSTSDEPVKFTASKASQWKASYTRSGDEKEKDEAAWFEPYVVSLSIIVFMLYFCVLREENDVDEMLGTSLYDRIEGLEEAQLRILLSYNLDHGKETSDIKKRIRELELMRGKVGES</sequence>
<keyword evidence="3" id="KW-1185">Reference proteome</keyword>
<evidence type="ECO:0000313" key="3">
    <source>
        <dbReference type="Proteomes" id="UP001152798"/>
    </source>
</evidence>
<name>A0A9P0E4S7_NEZVI</name>
<protein>
    <submittedName>
        <fullName evidence="2">Uncharacterized protein</fullName>
    </submittedName>
</protein>
<feature type="transmembrane region" description="Helical" evidence="1">
    <location>
        <begin position="61"/>
        <end position="82"/>
    </location>
</feature>
<accession>A0A9P0E4S7</accession>
<keyword evidence="1" id="KW-0812">Transmembrane</keyword>
<dbReference type="PANTHER" id="PTHR35268:SF1">
    <property type="entry name" value="UBIQUINOL-CYTOCHROME-C REDUCTASE COMPLEX ASSEMBLY FACTOR 4"/>
    <property type="match status" value="1"/>
</dbReference>
<dbReference type="EMBL" id="OV725077">
    <property type="protein sequence ID" value="CAH1389843.1"/>
    <property type="molecule type" value="Genomic_DNA"/>
</dbReference>
<keyword evidence="1" id="KW-1133">Transmembrane helix</keyword>
<dbReference type="OrthoDB" id="5783753at2759"/>
<evidence type="ECO:0000256" key="1">
    <source>
        <dbReference type="SAM" id="Phobius"/>
    </source>
</evidence>
<dbReference type="AlphaFoldDB" id="A0A9P0E4S7"/>